<feature type="domain" description="DUF447" evidence="2">
    <location>
        <begin position="133"/>
        <end position="181"/>
    </location>
</feature>
<evidence type="ECO:0000313" key="3">
    <source>
        <dbReference type="EMBL" id="GBF35833.1"/>
    </source>
</evidence>
<evidence type="ECO:0000259" key="2">
    <source>
        <dbReference type="Pfam" id="PF20766"/>
    </source>
</evidence>
<protein>
    <recommendedName>
        <fullName evidence="5">DUF447 family protein</fullName>
    </recommendedName>
</protein>
<evidence type="ECO:0008006" key="5">
    <source>
        <dbReference type="Google" id="ProtNLM"/>
    </source>
</evidence>
<accession>A0A401HNQ6</accession>
<comment type="caution">
    <text evidence="3">The sequence shown here is derived from an EMBL/GenBank/DDBJ whole genome shotgun (WGS) entry which is preliminary data.</text>
</comment>
<dbReference type="InterPro" id="IPR016733">
    <property type="entry name" value="UCP018747"/>
</dbReference>
<feature type="domain" description="DUF447" evidence="1">
    <location>
        <begin position="3"/>
        <end position="106"/>
    </location>
</feature>
<dbReference type="Gene3D" id="1.20.58.290">
    <property type="entry name" value="Hypothetical membrane protein ta0354_69_121"/>
    <property type="match status" value="1"/>
</dbReference>
<dbReference type="Pfam" id="PF20766">
    <property type="entry name" value="DUF447_C"/>
    <property type="match status" value="1"/>
</dbReference>
<gene>
    <name evidence="3" type="ORF">MHHB_P0058</name>
</gene>
<dbReference type="Pfam" id="PF04289">
    <property type="entry name" value="DUF447_N"/>
    <property type="match status" value="1"/>
</dbReference>
<dbReference type="RefSeq" id="WP_131006628.1">
    <property type="nucleotide sequence ID" value="NZ_BFAX01000001.1"/>
</dbReference>
<dbReference type="InterPro" id="IPR012349">
    <property type="entry name" value="Split_barrel_FMN-bd"/>
</dbReference>
<dbReference type="OrthoDB" id="146030at2157"/>
<keyword evidence="4" id="KW-1185">Reference proteome</keyword>
<dbReference type="SUPFAM" id="SSF50475">
    <property type="entry name" value="FMN-binding split barrel"/>
    <property type="match status" value="1"/>
</dbReference>
<name>A0A401HNQ6_9EURY</name>
<reference evidence="3 4" key="1">
    <citation type="journal article" date="2019" name="Int. J. Syst. Evol. Microbiol.">
        <title>Methanofervidicoccus abyssi gen. nov., sp. nov., a hydrogenotrophic methanogen, isolated from a hydrothermal vent chimney in the Mid-Cayman Spreading Center, the Caribbean Sea.</title>
        <authorList>
            <person name="Sakai S."/>
            <person name="Takaki Y."/>
            <person name="Miyazaki M."/>
            <person name="Ogawara M."/>
            <person name="Yanagawa K."/>
            <person name="Miyazaki J."/>
            <person name="Takai K."/>
        </authorList>
    </citation>
    <scope>NUCLEOTIDE SEQUENCE [LARGE SCALE GENOMIC DNA]</scope>
    <source>
        <strain evidence="3 4">HHB</strain>
    </source>
</reference>
<dbReference type="Proteomes" id="UP000290527">
    <property type="component" value="Unassembled WGS sequence"/>
</dbReference>
<dbReference type="InterPro" id="IPR049288">
    <property type="entry name" value="DUF447_C"/>
</dbReference>
<dbReference type="Gene3D" id="2.30.110.10">
    <property type="entry name" value="Electron Transport, Fmn-binding Protein, Chain A"/>
    <property type="match status" value="1"/>
</dbReference>
<evidence type="ECO:0000259" key="1">
    <source>
        <dbReference type="Pfam" id="PF04289"/>
    </source>
</evidence>
<evidence type="ECO:0000313" key="4">
    <source>
        <dbReference type="Proteomes" id="UP000290527"/>
    </source>
</evidence>
<dbReference type="PIRSF" id="PIRSF018747">
    <property type="entry name" value="UCP018747"/>
    <property type="match status" value="1"/>
</dbReference>
<dbReference type="InterPro" id="IPR007386">
    <property type="entry name" value="DUF447_N"/>
</dbReference>
<dbReference type="AlphaFoldDB" id="A0A401HNQ6"/>
<sequence>MRYEVVITCALNGKYNRAPIGVYFKDNWVKLHLYEGSHTYDILKKENYFVVNITSPYLLAQSVYDDKGNYSTIEYSDIALPYLSDAYKIYVVKIVKRKFVDIKDEYGDSKLMVIQGRILLERDINSPPVTPYSRADGLIVEMAVLYSRLNIVNEEKRVEMVKRMEEYFKIIKKVGDERYIRLGEKFLKSKNPTTP</sequence>
<dbReference type="EMBL" id="BFAX01000001">
    <property type="protein sequence ID" value="GBF35833.1"/>
    <property type="molecule type" value="Genomic_DNA"/>
</dbReference>
<proteinExistence type="predicted"/>
<organism evidence="3 4">
    <name type="scientific">Methanofervidicoccus abyssi</name>
    <dbReference type="NCBI Taxonomy" id="2082189"/>
    <lineage>
        <taxon>Archaea</taxon>
        <taxon>Methanobacteriati</taxon>
        <taxon>Methanobacteriota</taxon>
        <taxon>Methanomada group</taxon>
        <taxon>Methanococci</taxon>
        <taxon>Methanococcales</taxon>
        <taxon>Methanofervidicoccus</taxon>
    </lineage>
</organism>